<accession>A0A1W0E5X3</accession>
<gene>
    <name evidence="4" type="ORF">EHP00_1513</name>
</gene>
<organism evidence="4 5">
    <name type="scientific">Ecytonucleospora hepatopenaei</name>
    <dbReference type="NCBI Taxonomy" id="646526"/>
    <lineage>
        <taxon>Eukaryota</taxon>
        <taxon>Fungi</taxon>
        <taxon>Fungi incertae sedis</taxon>
        <taxon>Microsporidia</taxon>
        <taxon>Enterocytozoonidae</taxon>
        <taxon>Ecytonucleospora</taxon>
    </lineage>
</organism>
<dbReference type="AlphaFoldDB" id="A0A1W0E5X3"/>
<feature type="DNA-binding region" description="Homeobox" evidence="1">
    <location>
        <begin position="137"/>
        <end position="191"/>
    </location>
</feature>
<name>A0A1W0E5X3_9MICR</name>
<protein>
    <recommendedName>
        <fullName evidence="3">Homeobox domain-containing protein</fullName>
    </recommendedName>
</protein>
<dbReference type="InterPro" id="IPR009057">
    <property type="entry name" value="Homeodomain-like_sf"/>
</dbReference>
<dbReference type="Pfam" id="PF00046">
    <property type="entry name" value="Homeodomain"/>
    <property type="match status" value="1"/>
</dbReference>
<evidence type="ECO:0000256" key="1">
    <source>
        <dbReference type="PROSITE-ProRule" id="PRU00108"/>
    </source>
</evidence>
<dbReference type="SMART" id="SM00389">
    <property type="entry name" value="HOX"/>
    <property type="match status" value="1"/>
</dbReference>
<keyword evidence="1 2" id="KW-0371">Homeobox</keyword>
<dbReference type="PROSITE" id="PS50071">
    <property type="entry name" value="HOMEOBOX_2"/>
    <property type="match status" value="1"/>
</dbReference>
<keyword evidence="1 2" id="KW-0238">DNA-binding</keyword>
<dbReference type="Gene3D" id="1.10.10.60">
    <property type="entry name" value="Homeodomain-like"/>
    <property type="match status" value="1"/>
</dbReference>
<dbReference type="OrthoDB" id="6159439at2759"/>
<dbReference type="Proteomes" id="UP000192758">
    <property type="component" value="Unassembled WGS sequence"/>
</dbReference>
<dbReference type="GO" id="GO:0003677">
    <property type="term" value="F:DNA binding"/>
    <property type="evidence" value="ECO:0007669"/>
    <property type="project" value="UniProtKB-UniRule"/>
</dbReference>
<evidence type="ECO:0000313" key="5">
    <source>
        <dbReference type="Proteomes" id="UP000192758"/>
    </source>
</evidence>
<keyword evidence="1 2" id="KW-0539">Nucleus</keyword>
<keyword evidence="5" id="KW-1185">Reference proteome</keyword>
<dbReference type="VEuPathDB" id="MicrosporidiaDB:EHP00_1513"/>
<dbReference type="SUPFAM" id="SSF46689">
    <property type="entry name" value="Homeodomain-like"/>
    <property type="match status" value="1"/>
</dbReference>
<feature type="domain" description="Homeobox" evidence="3">
    <location>
        <begin position="135"/>
        <end position="190"/>
    </location>
</feature>
<sequence length="219" mass="25706">MDENSNDVIEIKEDNKIFYEKTKKHKNKKEHNLNTVFSESIGFVSLHDFKKSKDTKEENLLEATNISSNLKEETNELNCNLKSENTFACLNDTISLDLKNNKNTKELSLIKKEENTPGDCLLLKYYATNPGIVGKRIRLTYEREKALLKEYSANMYPDKNKYMWMQMHLNVPIKNIKIWFQNQRAKTRAREEGISKIRFIKNKTKCPFCAKEFMSGDIF</sequence>
<evidence type="ECO:0000313" key="4">
    <source>
        <dbReference type="EMBL" id="OQS54667.1"/>
    </source>
</evidence>
<comment type="caution">
    <text evidence="4">The sequence shown here is derived from an EMBL/GenBank/DDBJ whole genome shotgun (WGS) entry which is preliminary data.</text>
</comment>
<dbReference type="CDD" id="cd00086">
    <property type="entry name" value="homeodomain"/>
    <property type="match status" value="1"/>
</dbReference>
<dbReference type="InterPro" id="IPR001356">
    <property type="entry name" value="HD"/>
</dbReference>
<evidence type="ECO:0000259" key="3">
    <source>
        <dbReference type="PROSITE" id="PS50071"/>
    </source>
</evidence>
<dbReference type="EMBL" id="MNPJ01000018">
    <property type="protein sequence ID" value="OQS54667.1"/>
    <property type="molecule type" value="Genomic_DNA"/>
</dbReference>
<comment type="subcellular location">
    <subcellularLocation>
        <location evidence="1 2">Nucleus</location>
    </subcellularLocation>
</comment>
<evidence type="ECO:0000256" key="2">
    <source>
        <dbReference type="RuleBase" id="RU000682"/>
    </source>
</evidence>
<proteinExistence type="predicted"/>
<reference evidence="4 5" key="1">
    <citation type="journal article" date="2017" name="Environ. Microbiol.">
        <title>Decay of the glycolytic pathway and adaptation to intranuclear parasitism within Enterocytozoonidae microsporidia.</title>
        <authorList>
            <person name="Wiredu Boakye D."/>
            <person name="Jaroenlak P."/>
            <person name="Prachumwat A."/>
            <person name="Williams T.A."/>
            <person name="Bateman K.S."/>
            <person name="Itsathitphaisarn O."/>
            <person name="Sritunyalucksana K."/>
            <person name="Paszkiewicz K.H."/>
            <person name="Moore K.A."/>
            <person name="Stentiford G.D."/>
            <person name="Williams B.A."/>
        </authorList>
    </citation>
    <scope>NUCLEOTIDE SEQUENCE [LARGE SCALE GENOMIC DNA]</scope>
    <source>
        <strain evidence="4 5">TH1</strain>
    </source>
</reference>
<dbReference type="GO" id="GO:0005634">
    <property type="term" value="C:nucleus"/>
    <property type="evidence" value="ECO:0007669"/>
    <property type="project" value="UniProtKB-SubCell"/>
</dbReference>